<dbReference type="Gene3D" id="3.40.50.720">
    <property type="entry name" value="NAD(P)-binding Rossmann-like Domain"/>
    <property type="match status" value="1"/>
</dbReference>
<dbReference type="GO" id="GO:0000166">
    <property type="term" value="F:nucleotide binding"/>
    <property type="evidence" value="ECO:0007669"/>
    <property type="project" value="InterPro"/>
</dbReference>
<organism evidence="3">
    <name type="scientific">marine metagenome</name>
    <dbReference type="NCBI Taxonomy" id="408172"/>
    <lineage>
        <taxon>unclassified sequences</taxon>
        <taxon>metagenomes</taxon>
        <taxon>ecological metagenomes</taxon>
    </lineage>
</organism>
<protein>
    <recommendedName>
        <fullName evidence="2">Gfo/Idh/MocA-like oxidoreductase N-terminal domain-containing protein</fullName>
    </recommendedName>
</protein>
<dbReference type="InterPro" id="IPR050463">
    <property type="entry name" value="Gfo/Idh/MocA_oxidrdct_glycsds"/>
</dbReference>
<evidence type="ECO:0000256" key="1">
    <source>
        <dbReference type="ARBA" id="ARBA00023002"/>
    </source>
</evidence>
<dbReference type="PANTHER" id="PTHR43818">
    <property type="entry name" value="BCDNA.GH03377"/>
    <property type="match status" value="1"/>
</dbReference>
<feature type="non-terminal residue" evidence="3">
    <location>
        <position position="167"/>
    </location>
</feature>
<evidence type="ECO:0000259" key="2">
    <source>
        <dbReference type="Pfam" id="PF01408"/>
    </source>
</evidence>
<dbReference type="InterPro" id="IPR036291">
    <property type="entry name" value="NAD(P)-bd_dom_sf"/>
</dbReference>
<dbReference type="Pfam" id="PF01408">
    <property type="entry name" value="GFO_IDH_MocA"/>
    <property type="match status" value="1"/>
</dbReference>
<proteinExistence type="predicted"/>
<dbReference type="EMBL" id="UINC01122439">
    <property type="protein sequence ID" value="SVC98252.1"/>
    <property type="molecule type" value="Genomic_DNA"/>
</dbReference>
<dbReference type="AlphaFoldDB" id="A0A382RLW8"/>
<accession>A0A382RLW8</accession>
<reference evidence="3" key="1">
    <citation type="submission" date="2018-05" db="EMBL/GenBank/DDBJ databases">
        <authorList>
            <person name="Lanie J.A."/>
            <person name="Ng W.-L."/>
            <person name="Kazmierczak K.M."/>
            <person name="Andrzejewski T.M."/>
            <person name="Davidsen T.M."/>
            <person name="Wayne K.J."/>
            <person name="Tettelin H."/>
            <person name="Glass J.I."/>
            <person name="Rusch D."/>
            <person name="Podicherti R."/>
            <person name="Tsui H.-C.T."/>
            <person name="Winkler M.E."/>
        </authorList>
    </citation>
    <scope>NUCLEOTIDE SEQUENCE</scope>
</reference>
<feature type="domain" description="Gfo/Idh/MocA-like oxidoreductase N-terminal" evidence="2">
    <location>
        <begin position="2"/>
        <end position="134"/>
    </location>
</feature>
<dbReference type="PANTHER" id="PTHR43818:SF11">
    <property type="entry name" value="BCDNA.GH03377"/>
    <property type="match status" value="1"/>
</dbReference>
<evidence type="ECO:0000313" key="3">
    <source>
        <dbReference type="EMBL" id="SVC98252.1"/>
    </source>
</evidence>
<gene>
    <name evidence="3" type="ORF">METZ01_LOCUS351106</name>
</gene>
<sequence>MVRIGIVGIGFMGVTHFKAIDKVKGAKVTAICTRDRKKLRGDWRSVQGNFGGGGGVQDLQGVAAYERIEDLLADDKVDLVDICLPTTMHYDWTMAALQAGKHVFLEKPIALDLRESGRMVAAAKKRRLRLMVAHVLRYFPEFRLVKNLVDGGEYGRVLAADFRRFIS</sequence>
<dbReference type="SUPFAM" id="SSF51735">
    <property type="entry name" value="NAD(P)-binding Rossmann-fold domains"/>
    <property type="match status" value="1"/>
</dbReference>
<name>A0A382RLW8_9ZZZZ</name>
<dbReference type="InterPro" id="IPR000683">
    <property type="entry name" value="Gfo/Idh/MocA-like_OxRdtase_N"/>
</dbReference>
<keyword evidence="1" id="KW-0560">Oxidoreductase</keyword>
<dbReference type="GO" id="GO:0016491">
    <property type="term" value="F:oxidoreductase activity"/>
    <property type="evidence" value="ECO:0007669"/>
    <property type="project" value="UniProtKB-KW"/>
</dbReference>